<gene>
    <name evidence="3" type="ORF">SAMN05661044_00126</name>
</gene>
<dbReference type="OrthoDB" id="5480566at2"/>
<dbReference type="PANTHER" id="PTHR32060:SF30">
    <property type="entry name" value="CARBOXY-TERMINAL PROCESSING PROTEASE CTPA"/>
    <property type="match status" value="1"/>
</dbReference>
<feature type="signal peptide" evidence="1">
    <location>
        <begin position="1"/>
        <end position="21"/>
    </location>
</feature>
<dbReference type="GO" id="GO:0007165">
    <property type="term" value="P:signal transduction"/>
    <property type="evidence" value="ECO:0007669"/>
    <property type="project" value="TreeGrafter"/>
</dbReference>
<evidence type="ECO:0000256" key="1">
    <source>
        <dbReference type="SAM" id="SignalP"/>
    </source>
</evidence>
<dbReference type="GO" id="GO:0030288">
    <property type="term" value="C:outer membrane-bounded periplasmic space"/>
    <property type="evidence" value="ECO:0007669"/>
    <property type="project" value="TreeGrafter"/>
</dbReference>
<dbReference type="AlphaFoldDB" id="A0A1H7GT53"/>
<keyword evidence="4" id="KW-1185">Reference proteome</keyword>
<accession>A0A1H7GT53</accession>
<dbReference type="SMART" id="SM00245">
    <property type="entry name" value="TSPc"/>
    <property type="match status" value="1"/>
</dbReference>
<sequence>MLTYITNTRYFYILFASLSLANLDAIGQVKPPSQNTVSNQDTLAIYVGEYAVSPNFILTFKVINGELAVIPPGQKPIPILKINTNTFADKNDKKVQMEFLLNGSGLVEKVILNQHGEKTEARRVEPTDHFNNDKLYSVEQLKTDLKSMRTILIENHPRPYEFTSKEIFERTYDSLLASINQPMNELAFHYRLMPLVAKIHCGHTKLDPSIQFQQSRPNDFPPFILYYEGKQAFVRYSANKDLPVGAEVISVNGVPITERIQNLLARTSGDGVHLNVQYYLINQPMSWFTHEMPYWYDIKRYNLVLLDSTGQQRNLNLAAIDEASFRERIPPPPSKRHQLNILENKKTALLSYPSLDFPDTNMRNRFLEETFTKLRTEGIDRLIIDLRGNSGGSPHNSAFFLKYLIPQEFRYSNIAPLPELADLKTLITPAKNCFAGKVYVLIDGGCFSSTGHLLSLLRYYKIGTFIGETTSASYSCNTNGVPYTLPHTGLRVFCPKYVYETAVNGFRRADGISPDYEVKENFKDILSAKNITLEYTIFVAEKETR</sequence>
<dbReference type="GO" id="GO:0008236">
    <property type="term" value="F:serine-type peptidase activity"/>
    <property type="evidence" value="ECO:0007669"/>
    <property type="project" value="InterPro"/>
</dbReference>
<dbReference type="RefSeq" id="WP_093316635.1">
    <property type="nucleotide sequence ID" value="NZ_FOAF01000001.1"/>
</dbReference>
<dbReference type="PANTHER" id="PTHR32060">
    <property type="entry name" value="TAIL-SPECIFIC PROTEASE"/>
    <property type="match status" value="1"/>
</dbReference>
<name>A0A1H7GT53_OLID1</name>
<dbReference type="EMBL" id="FOAF01000001">
    <property type="protein sequence ID" value="SEK39045.1"/>
    <property type="molecule type" value="Genomic_DNA"/>
</dbReference>
<dbReference type="STRING" id="407022.SAMN05661044_00126"/>
<reference evidence="4" key="1">
    <citation type="submission" date="2016-10" db="EMBL/GenBank/DDBJ databases">
        <authorList>
            <person name="Varghese N."/>
            <person name="Submissions S."/>
        </authorList>
    </citation>
    <scope>NUCLEOTIDE SEQUENCE [LARGE SCALE GENOMIC DNA]</scope>
    <source>
        <strain evidence="4">DSM 18733</strain>
    </source>
</reference>
<dbReference type="InterPro" id="IPR029045">
    <property type="entry name" value="ClpP/crotonase-like_dom_sf"/>
</dbReference>
<dbReference type="GO" id="GO:0004175">
    <property type="term" value="F:endopeptidase activity"/>
    <property type="evidence" value="ECO:0007669"/>
    <property type="project" value="TreeGrafter"/>
</dbReference>
<keyword evidence="1" id="KW-0732">Signal</keyword>
<evidence type="ECO:0000313" key="4">
    <source>
        <dbReference type="Proteomes" id="UP000199421"/>
    </source>
</evidence>
<feature type="domain" description="Tail specific protease" evidence="2">
    <location>
        <begin position="312"/>
        <end position="519"/>
    </location>
</feature>
<dbReference type="InterPro" id="IPR005151">
    <property type="entry name" value="Tail-specific_protease"/>
</dbReference>
<evidence type="ECO:0000313" key="3">
    <source>
        <dbReference type="EMBL" id="SEK39045.1"/>
    </source>
</evidence>
<dbReference type="Pfam" id="PF03572">
    <property type="entry name" value="Peptidase_S41"/>
    <property type="match status" value="1"/>
</dbReference>
<feature type="chain" id="PRO_5011439855" evidence="1">
    <location>
        <begin position="22"/>
        <end position="545"/>
    </location>
</feature>
<protein>
    <submittedName>
        <fullName evidence="3">Peptidase family S41</fullName>
    </submittedName>
</protein>
<dbReference type="GO" id="GO:0006508">
    <property type="term" value="P:proteolysis"/>
    <property type="evidence" value="ECO:0007669"/>
    <property type="project" value="InterPro"/>
</dbReference>
<dbReference type="SUPFAM" id="SSF52096">
    <property type="entry name" value="ClpP/crotonase"/>
    <property type="match status" value="1"/>
</dbReference>
<dbReference type="Gene3D" id="3.90.226.10">
    <property type="entry name" value="2-enoyl-CoA Hydratase, Chain A, domain 1"/>
    <property type="match status" value="1"/>
</dbReference>
<evidence type="ECO:0000259" key="2">
    <source>
        <dbReference type="SMART" id="SM00245"/>
    </source>
</evidence>
<dbReference type="Proteomes" id="UP000199421">
    <property type="component" value="Unassembled WGS sequence"/>
</dbReference>
<proteinExistence type="predicted"/>
<organism evidence="3 4">
    <name type="scientific">Olivibacter domesticus</name>
    <name type="common">Pseudosphingobacterium domesticum</name>
    <dbReference type="NCBI Taxonomy" id="407022"/>
    <lineage>
        <taxon>Bacteria</taxon>
        <taxon>Pseudomonadati</taxon>
        <taxon>Bacteroidota</taxon>
        <taxon>Sphingobacteriia</taxon>
        <taxon>Sphingobacteriales</taxon>
        <taxon>Sphingobacteriaceae</taxon>
        <taxon>Olivibacter</taxon>
    </lineage>
</organism>